<keyword evidence="6 12" id="KW-0547">Nucleotide-binding</keyword>
<keyword evidence="15" id="KW-1185">Reference proteome</keyword>
<feature type="binding site" evidence="12">
    <location>
        <position position="228"/>
    </location>
    <ligand>
        <name>K(+)</name>
        <dbReference type="ChEBI" id="CHEBI:29103"/>
    </ligand>
</feature>
<keyword evidence="8 12" id="KW-0067">ATP-binding</keyword>
<dbReference type="EMBL" id="CP006850">
    <property type="protein sequence ID" value="AHH20650.1"/>
    <property type="molecule type" value="Genomic_DNA"/>
</dbReference>
<proteinExistence type="inferred from homology"/>
<evidence type="ECO:0000256" key="9">
    <source>
        <dbReference type="ARBA" id="ARBA00022842"/>
    </source>
</evidence>
<dbReference type="RefSeq" id="WP_025352008.1">
    <property type="nucleotide sequence ID" value="NZ_CP006850.1"/>
</dbReference>
<feature type="binding site" evidence="12">
    <location>
        <begin position="39"/>
        <end position="43"/>
    </location>
    <ligand>
        <name>substrate</name>
    </ligand>
</feature>
<feature type="binding site" evidence="12">
    <location>
        <position position="182"/>
    </location>
    <ligand>
        <name>ATP</name>
        <dbReference type="ChEBI" id="CHEBI:30616"/>
    </ligand>
</feature>
<feature type="binding site" evidence="12">
    <location>
        <position position="230"/>
    </location>
    <ligand>
        <name>K(+)</name>
        <dbReference type="ChEBI" id="CHEBI:29103"/>
    </ligand>
</feature>
<dbReference type="InterPro" id="IPR029056">
    <property type="entry name" value="Ribokinase-like"/>
</dbReference>
<accession>W5TMR5</accession>
<comment type="subcellular location">
    <subcellularLocation>
        <location evidence="12">Cytoplasm</location>
    </subcellularLocation>
</comment>
<feature type="domain" description="Carbohydrate kinase PfkB" evidence="13">
    <location>
        <begin position="1"/>
        <end position="274"/>
    </location>
</feature>
<evidence type="ECO:0000256" key="1">
    <source>
        <dbReference type="ARBA" id="ARBA00005380"/>
    </source>
</evidence>
<feature type="active site" description="Proton acceptor" evidence="12">
    <location>
        <position position="234"/>
    </location>
</feature>
<dbReference type="PANTHER" id="PTHR10584:SF166">
    <property type="entry name" value="RIBOKINASE"/>
    <property type="match status" value="1"/>
</dbReference>
<dbReference type="GO" id="GO:0019303">
    <property type="term" value="P:D-ribose catabolic process"/>
    <property type="evidence" value="ECO:0007669"/>
    <property type="project" value="UniProtKB-UniRule"/>
</dbReference>
<dbReference type="Proteomes" id="UP000019150">
    <property type="component" value="Chromosome"/>
</dbReference>
<feature type="binding site" evidence="12">
    <location>
        <begin position="233"/>
        <end position="234"/>
    </location>
    <ligand>
        <name>ATP</name>
        <dbReference type="ChEBI" id="CHEBI:30616"/>
    </ligand>
</feature>
<evidence type="ECO:0000256" key="7">
    <source>
        <dbReference type="ARBA" id="ARBA00022777"/>
    </source>
</evidence>
<dbReference type="KEGG" id="nno:NONO_c58730"/>
<dbReference type="CDD" id="cd01174">
    <property type="entry name" value="ribokinase"/>
    <property type="match status" value="1"/>
</dbReference>
<reference evidence="14 15" key="1">
    <citation type="journal article" date="2014" name="Appl. Environ. Microbiol.">
        <title>Insights into the Microbial Degradation of Rubber and Gutta-Percha by Analysis of the Complete Genome of Nocardia nova SH22a.</title>
        <authorList>
            <person name="Luo Q."/>
            <person name="Hiessl S."/>
            <person name="Poehlein A."/>
            <person name="Daniel R."/>
            <person name="Steinbuchel A."/>
        </authorList>
    </citation>
    <scope>NUCLEOTIDE SEQUENCE [LARGE SCALE GENOMIC DNA]</scope>
    <source>
        <strain evidence="14">SH22a</strain>
    </source>
</reference>
<dbReference type="HOGENOM" id="CLU_027634_2_1_11"/>
<feature type="binding site" evidence="12">
    <location>
        <position position="234"/>
    </location>
    <ligand>
        <name>substrate</name>
    </ligand>
</feature>
<evidence type="ECO:0000256" key="3">
    <source>
        <dbReference type="ARBA" id="ARBA00016943"/>
    </source>
</evidence>
<dbReference type="STRING" id="1415166.NONO_c58730"/>
<evidence type="ECO:0000256" key="8">
    <source>
        <dbReference type="ARBA" id="ARBA00022840"/>
    </source>
</evidence>
<evidence type="ECO:0000313" key="14">
    <source>
        <dbReference type="EMBL" id="AHH20650.1"/>
    </source>
</evidence>
<protein>
    <recommendedName>
        <fullName evidence="3 12">Ribokinase</fullName>
        <shortName evidence="12">RK</shortName>
        <ecNumber evidence="2 12">2.7.1.15</ecNumber>
    </recommendedName>
</protein>
<dbReference type="PROSITE" id="PS00584">
    <property type="entry name" value="PFKB_KINASES_2"/>
    <property type="match status" value="1"/>
</dbReference>
<feature type="binding site" evidence="12">
    <location>
        <begin position="202"/>
        <end position="207"/>
    </location>
    <ligand>
        <name>ATP</name>
        <dbReference type="ChEBI" id="CHEBI:30616"/>
    </ligand>
</feature>
<comment type="catalytic activity">
    <reaction evidence="12">
        <text>D-ribose + ATP = D-ribose 5-phosphate + ADP + H(+)</text>
        <dbReference type="Rhea" id="RHEA:13697"/>
        <dbReference type="ChEBI" id="CHEBI:15378"/>
        <dbReference type="ChEBI" id="CHEBI:30616"/>
        <dbReference type="ChEBI" id="CHEBI:47013"/>
        <dbReference type="ChEBI" id="CHEBI:78346"/>
        <dbReference type="ChEBI" id="CHEBI:456216"/>
        <dbReference type="EC" id="2.7.1.15"/>
    </reaction>
</comment>
<evidence type="ECO:0000256" key="4">
    <source>
        <dbReference type="ARBA" id="ARBA00022679"/>
    </source>
</evidence>
<evidence type="ECO:0000256" key="10">
    <source>
        <dbReference type="ARBA" id="ARBA00022958"/>
    </source>
</evidence>
<dbReference type="SUPFAM" id="SSF53613">
    <property type="entry name" value="Ribokinase-like"/>
    <property type="match status" value="1"/>
</dbReference>
<sequence length="296" mass="30004">MARIAVVGSINMDLVTRTARRPEPGETVLGTSFEQVPGGKGANQAIAAGRAGARVDFIGAIGTDTFGTSLRKVLSDNDIGTTGLRALEGSSGIATIVVDASGENSIIVVGGTNAALTELTAADLTIIAEADILLCQLEIPIDTVAAAARHAREHGTLVLLNPSPARRLAASIWSAVDIAVVNEGEAAQLDSELREVPHVLVTRGGAGATYRGPEGEFHHPGVAAEVVDTTGAGDTFTGALAAHWHKGPRTALAWACTAGALATTAYGATAAIPTAADIARVLRDHGEPDATSTANG</sequence>
<dbReference type="InterPro" id="IPR011877">
    <property type="entry name" value="Ribokinase"/>
</dbReference>
<evidence type="ECO:0000256" key="2">
    <source>
        <dbReference type="ARBA" id="ARBA00012035"/>
    </source>
</evidence>
<dbReference type="InterPro" id="IPR011611">
    <property type="entry name" value="PfkB_dom"/>
</dbReference>
<dbReference type="InterPro" id="IPR002173">
    <property type="entry name" value="Carboh/pur_kinase_PfkB_CS"/>
</dbReference>
<keyword evidence="4 12" id="KW-0808">Transferase</keyword>
<feature type="binding site" evidence="12">
    <location>
        <begin position="11"/>
        <end position="13"/>
    </location>
    <ligand>
        <name>substrate</name>
    </ligand>
</feature>
<comment type="subunit">
    <text evidence="12">Homodimer.</text>
</comment>
<comment type="pathway">
    <text evidence="12">Carbohydrate metabolism; D-ribose degradation; D-ribose 5-phosphate from beta-D-ribopyranose: step 2/2.</text>
</comment>
<keyword evidence="11 12" id="KW-0119">Carbohydrate metabolism</keyword>
<feature type="binding site" evidence="12">
    <location>
        <position position="265"/>
    </location>
    <ligand>
        <name>K(+)</name>
        <dbReference type="ChEBI" id="CHEBI:29103"/>
    </ligand>
</feature>
<gene>
    <name evidence="12" type="primary">rbsK</name>
    <name evidence="14" type="ORF">NONO_c58730</name>
</gene>
<name>W5TMR5_9NOCA</name>
<feature type="binding site" evidence="12">
    <location>
        <position position="262"/>
    </location>
    <ligand>
        <name>K(+)</name>
        <dbReference type="ChEBI" id="CHEBI:29103"/>
    </ligand>
</feature>
<feature type="binding site" evidence="12">
    <location>
        <position position="138"/>
    </location>
    <ligand>
        <name>substrate</name>
    </ligand>
</feature>
<evidence type="ECO:0000256" key="11">
    <source>
        <dbReference type="ARBA" id="ARBA00023277"/>
    </source>
</evidence>
<dbReference type="GO" id="GO:0005829">
    <property type="term" value="C:cytosol"/>
    <property type="evidence" value="ECO:0007669"/>
    <property type="project" value="TreeGrafter"/>
</dbReference>
<dbReference type="PANTHER" id="PTHR10584">
    <property type="entry name" value="SUGAR KINASE"/>
    <property type="match status" value="1"/>
</dbReference>
<keyword evidence="12" id="KW-0963">Cytoplasm</keyword>
<comment type="function">
    <text evidence="12">Catalyzes the phosphorylation of ribose at O-5 in a reaction requiring ATP and magnesium. The resulting D-ribose-5-phosphate can then be used either for sythesis of nucleotides, histidine, and tryptophan, or as a component of the pentose phosphate pathway.</text>
</comment>
<comment type="caution">
    <text evidence="12">Lacks conserved residue(s) required for the propagation of feature annotation.</text>
</comment>
<dbReference type="EC" id="2.7.1.15" evidence="2 12"/>
<evidence type="ECO:0000256" key="5">
    <source>
        <dbReference type="ARBA" id="ARBA00022723"/>
    </source>
</evidence>
<comment type="similarity">
    <text evidence="1">Belongs to the carbohydrate kinase pfkB family.</text>
</comment>
<feature type="binding site" evidence="12">
    <location>
        <position position="267"/>
    </location>
    <ligand>
        <name>K(+)</name>
        <dbReference type="ChEBI" id="CHEBI:29103"/>
    </ligand>
</feature>
<keyword evidence="5 12" id="KW-0479">Metal-binding</keyword>
<dbReference type="Pfam" id="PF00294">
    <property type="entry name" value="PfkB"/>
    <property type="match status" value="1"/>
</dbReference>
<dbReference type="UniPathway" id="UPA00916">
    <property type="reaction ID" value="UER00889"/>
</dbReference>
<dbReference type="PRINTS" id="PR00990">
    <property type="entry name" value="RIBOKINASE"/>
</dbReference>
<keyword evidence="7 12" id="KW-0418">Kinase</keyword>
<evidence type="ECO:0000256" key="12">
    <source>
        <dbReference type="HAMAP-Rule" id="MF_01987"/>
    </source>
</evidence>
<comment type="similarity">
    <text evidence="12">Belongs to the carbohydrate kinase PfkB family. Ribokinase subfamily.</text>
</comment>
<keyword evidence="9 12" id="KW-0460">Magnesium</keyword>
<dbReference type="eggNOG" id="COG0524">
    <property type="taxonomic scope" value="Bacteria"/>
</dbReference>
<evidence type="ECO:0000313" key="15">
    <source>
        <dbReference type="Proteomes" id="UP000019150"/>
    </source>
</evidence>
<dbReference type="Gene3D" id="3.40.1190.20">
    <property type="match status" value="1"/>
</dbReference>
<dbReference type="HAMAP" id="MF_01987">
    <property type="entry name" value="Ribokinase"/>
    <property type="match status" value="1"/>
</dbReference>
<dbReference type="GO" id="GO:0005524">
    <property type="term" value="F:ATP binding"/>
    <property type="evidence" value="ECO:0007669"/>
    <property type="project" value="UniProtKB-UniRule"/>
</dbReference>
<dbReference type="PATRIC" id="fig|1415166.3.peg.6052"/>
<dbReference type="AlphaFoldDB" id="W5TMR5"/>
<organism evidence="14 15">
    <name type="scientific">Nocardia nova SH22a</name>
    <dbReference type="NCBI Taxonomy" id="1415166"/>
    <lineage>
        <taxon>Bacteria</taxon>
        <taxon>Bacillati</taxon>
        <taxon>Actinomycetota</taxon>
        <taxon>Actinomycetes</taxon>
        <taxon>Mycobacteriales</taxon>
        <taxon>Nocardiaceae</taxon>
        <taxon>Nocardia</taxon>
    </lineage>
</organism>
<keyword evidence="10 12" id="KW-0630">Potassium</keyword>
<dbReference type="InterPro" id="IPR002139">
    <property type="entry name" value="Ribo/fructo_kinase"/>
</dbReference>
<dbReference type="GO" id="GO:0004747">
    <property type="term" value="F:ribokinase activity"/>
    <property type="evidence" value="ECO:0007669"/>
    <property type="project" value="UniProtKB-UniRule"/>
</dbReference>
<dbReference type="GO" id="GO:0046872">
    <property type="term" value="F:metal ion binding"/>
    <property type="evidence" value="ECO:0007669"/>
    <property type="project" value="UniProtKB-KW"/>
</dbReference>
<evidence type="ECO:0000256" key="6">
    <source>
        <dbReference type="ARBA" id="ARBA00022741"/>
    </source>
</evidence>
<evidence type="ECO:0000259" key="13">
    <source>
        <dbReference type="Pfam" id="PF00294"/>
    </source>
</evidence>
<dbReference type="OrthoDB" id="9775849at2"/>
<comment type="cofactor">
    <cofactor evidence="12">
        <name>Mg(2+)</name>
        <dbReference type="ChEBI" id="CHEBI:18420"/>
    </cofactor>
    <text evidence="12">Requires a divalent cation, most likely magnesium in vivo, as an electrophilic catalyst to aid phosphoryl group transfer. It is the chelate of the metal and the nucleotide that is the actual substrate.</text>
</comment>
<comment type="activity regulation">
    <text evidence="12">Activated by a monovalent cation that binds near, but not in, the active site. The most likely occupant of the site in vivo is potassium. Ion binding induces a conformational change that may alter substrate affinity.</text>
</comment>